<comment type="caution">
    <text evidence="1">The sequence shown here is derived from an EMBL/GenBank/DDBJ whole genome shotgun (WGS) entry which is preliminary data.</text>
</comment>
<protein>
    <submittedName>
        <fullName evidence="1">Uncharacterized protein</fullName>
    </submittedName>
</protein>
<proteinExistence type="predicted"/>
<name>A0A3D8I512_9HELI</name>
<keyword evidence="2" id="KW-1185">Reference proteome</keyword>
<accession>A0A3D8I512</accession>
<dbReference type="Proteomes" id="UP000256379">
    <property type="component" value="Unassembled WGS sequence"/>
</dbReference>
<organism evidence="1 2">
    <name type="scientific">Helicobacter didelphidarum</name>
    <dbReference type="NCBI Taxonomy" id="2040648"/>
    <lineage>
        <taxon>Bacteria</taxon>
        <taxon>Pseudomonadati</taxon>
        <taxon>Campylobacterota</taxon>
        <taxon>Epsilonproteobacteria</taxon>
        <taxon>Campylobacterales</taxon>
        <taxon>Helicobacteraceae</taxon>
        <taxon>Helicobacter</taxon>
    </lineage>
</organism>
<dbReference type="EMBL" id="NXLQ01000102">
    <property type="protein sequence ID" value="RDU60085.1"/>
    <property type="molecule type" value="Genomic_DNA"/>
</dbReference>
<dbReference type="Gene3D" id="3.90.1720.70">
    <property type="match status" value="1"/>
</dbReference>
<dbReference type="AlphaFoldDB" id="A0A3D8I512"/>
<dbReference type="RefSeq" id="WP_220272093.1">
    <property type="nucleotide sequence ID" value="NZ_NXLQ01000102.1"/>
</dbReference>
<feature type="non-terminal residue" evidence="1">
    <location>
        <position position="43"/>
    </location>
</feature>
<reference evidence="1 2" key="1">
    <citation type="submission" date="2018-04" db="EMBL/GenBank/DDBJ databases">
        <title>Novel Campyloabacter and Helicobacter Species and Strains.</title>
        <authorList>
            <person name="Mannion A.J."/>
            <person name="Shen Z."/>
            <person name="Fox J.G."/>
        </authorList>
    </citation>
    <scope>NUCLEOTIDE SEQUENCE [LARGE SCALE GENOMIC DNA]</scope>
    <source>
        <strain evidence="1 2">MIT 17-337</strain>
    </source>
</reference>
<evidence type="ECO:0000313" key="1">
    <source>
        <dbReference type="EMBL" id="RDU60085.1"/>
    </source>
</evidence>
<evidence type="ECO:0000313" key="2">
    <source>
        <dbReference type="Proteomes" id="UP000256379"/>
    </source>
</evidence>
<gene>
    <name evidence="1" type="ORF">CQA53_11060</name>
</gene>
<sequence length="43" mass="4855">MQNLHQNGIITMDIDGWRDAGGHTTLWNGAIKQFEDSILNQTN</sequence>